<accession>A0A835MTE5</accession>
<keyword evidence="2" id="KW-1185">Reference proteome</keyword>
<organism evidence="1 2">
    <name type="scientific">Salix dunnii</name>
    <dbReference type="NCBI Taxonomy" id="1413687"/>
    <lineage>
        <taxon>Eukaryota</taxon>
        <taxon>Viridiplantae</taxon>
        <taxon>Streptophyta</taxon>
        <taxon>Embryophyta</taxon>
        <taxon>Tracheophyta</taxon>
        <taxon>Spermatophyta</taxon>
        <taxon>Magnoliopsida</taxon>
        <taxon>eudicotyledons</taxon>
        <taxon>Gunneridae</taxon>
        <taxon>Pentapetalae</taxon>
        <taxon>rosids</taxon>
        <taxon>fabids</taxon>
        <taxon>Malpighiales</taxon>
        <taxon>Salicaceae</taxon>
        <taxon>Saliceae</taxon>
        <taxon>Salix</taxon>
    </lineage>
</organism>
<gene>
    <name evidence="1" type="ORF">SADUNF_Sadunf09G0087200</name>
</gene>
<proteinExistence type="predicted"/>
<evidence type="ECO:0000313" key="1">
    <source>
        <dbReference type="EMBL" id="KAF9675949.1"/>
    </source>
</evidence>
<comment type="caution">
    <text evidence="1">The sequence shown here is derived from an EMBL/GenBank/DDBJ whole genome shotgun (WGS) entry which is preliminary data.</text>
</comment>
<evidence type="ECO:0000313" key="2">
    <source>
        <dbReference type="Proteomes" id="UP000657918"/>
    </source>
</evidence>
<name>A0A835MTE5_9ROSI</name>
<protein>
    <submittedName>
        <fullName evidence="1">Uncharacterized protein</fullName>
    </submittedName>
</protein>
<sequence length="127" mass="14483">MIAACCAEGEMEMASRFGLEERDTLIAGYFQNGCQVKPLKMLLERGGMVLDGMRILLLTFLSSCADLRNLEGKRHALENAIRAEIEALNKGQVEARERLLLQYGDAWRNHQIRTSSAQQWLNKKIEW</sequence>
<dbReference type="Proteomes" id="UP000657918">
    <property type="component" value="Unassembled WGS sequence"/>
</dbReference>
<dbReference type="AlphaFoldDB" id="A0A835MTE5"/>
<reference evidence="1 2" key="1">
    <citation type="submission" date="2020-10" db="EMBL/GenBank/DDBJ databases">
        <title>Plant Genome Project.</title>
        <authorList>
            <person name="Zhang R.-G."/>
        </authorList>
    </citation>
    <scope>NUCLEOTIDE SEQUENCE [LARGE SCALE GENOMIC DNA]</scope>
    <source>
        <strain evidence="1">FAFU-HL-1</strain>
        <tissue evidence="1">Leaf</tissue>
    </source>
</reference>
<dbReference type="EMBL" id="JADGMS010000009">
    <property type="protein sequence ID" value="KAF9675949.1"/>
    <property type="molecule type" value="Genomic_DNA"/>
</dbReference>